<name>A9UXJ6_MONBE</name>
<dbReference type="FunCoup" id="A9UXJ6">
    <property type="interactions" value="598"/>
</dbReference>
<accession>A9UXJ6</accession>
<feature type="domain" description="SAP" evidence="22">
    <location>
        <begin position="312"/>
        <end position="346"/>
    </location>
</feature>
<keyword evidence="13" id="KW-0862">Zinc</keyword>
<feature type="domain" description="SP-RING-type" evidence="23">
    <location>
        <begin position="16"/>
        <end position="101"/>
    </location>
</feature>
<dbReference type="GO" id="GO:0003697">
    <property type="term" value="F:single-stranded DNA binding"/>
    <property type="evidence" value="ECO:0007669"/>
    <property type="project" value="InterPro"/>
</dbReference>
<evidence type="ECO:0000256" key="3">
    <source>
        <dbReference type="ARBA" id="ARBA00004718"/>
    </source>
</evidence>
<evidence type="ECO:0000256" key="15">
    <source>
        <dbReference type="ARBA" id="ARBA00023204"/>
    </source>
</evidence>
<feature type="compositionally biased region" description="Low complexity" evidence="20">
    <location>
        <begin position="508"/>
        <end position="523"/>
    </location>
</feature>
<dbReference type="PROSITE" id="PS51044">
    <property type="entry name" value="ZF_SP_RING"/>
    <property type="match status" value="1"/>
</dbReference>
<comment type="similarity">
    <text evidence="6">Belongs to the RAD18 family.</text>
</comment>
<dbReference type="GO" id="GO:0006513">
    <property type="term" value="P:protein monoubiquitination"/>
    <property type="evidence" value="ECO:0000318"/>
    <property type="project" value="GO_Central"/>
</dbReference>
<dbReference type="EC" id="2.3.2.27" evidence="7"/>
<evidence type="ECO:0000313" key="25">
    <source>
        <dbReference type="Proteomes" id="UP000001357"/>
    </source>
</evidence>
<evidence type="ECO:0000256" key="1">
    <source>
        <dbReference type="ARBA" id="ARBA00000900"/>
    </source>
</evidence>
<dbReference type="PANTHER" id="PTHR14134:SF2">
    <property type="entry name" value="E3 UBIQUITIN-PROTEIN LIGASE RAD18"/>
    <property type="match status" value="1"/>
</dbReference>
<evidence type="ECO:0000256" key="9">
    <source>
        <dbReference type="ARBA" id="ARBA00022723"/>
    </source>
</evidence>
<evidence type="ECO:0000256" key="10">
    <source>
        <dbReference type="ARBA" id="ARBA00022763"/>
    </source>
</evidence>
<evidence type="ECO:0000256" key="17">
    <source>
        <dbReference type="ARBA" id="ARBA00031783"/>
    </source>
</evidence>
<evidence type="ECO:0000256" key="6">
    <source>
        <dbReference type="ARBA" id="ARBA00009506"/>
    </source>
</evidence>
<keyword evidence="11 19" id="KW-0863">Zinc-finger</keyword>
<dbReference type="GO" id="GO:0005634">
    <property type="term" value="C:nucleus"/>
    <property type="evidence" value="ECO:0000318"/>
    <property type="project" value="GO_Central"/>
</dbReference>
<evidence type="ECO:0000256" key="18">
    <source>
        <dbReference type="ARBA" id="ARBA00082369"/>
    </source>
</evidence>
<feature type="region of interest" description="Disordered" evidence="20">
    <location>
        <begin position="216"/>
        <end position="286"/>
    </location>
</feature>
<keyword evidence="25" id="KW-1185">Reference proteome</keyword>
<feature type="domain" description="RING-type" evidence="21">
    <location>
        <begin position="34"/>
        <end position="78"/>
    </location>
</feature>
<dbReference type="InterPro" id="IPR039577">
    <property type="entry name" value="Rad18"/>
</dbReference>
<comment type="catalytic activity">
    <reaction evidence="1">
        <text>S-ubiquitinyl-[E2 ubiquitin-conjugating enzyme]-L-cysteine + [acceptor protein]-L-lysine = [E2 ubiquitin-conjugating enzyme]-L-cysteine + N(6)-ubiquitinyl-[acceptor protein]-L-lysine.</text>
        <dbReference type="EC" id="2.3.2.27"/>
    </reaction>
</comment>
<comment type="pathway">
    <text evidence="3">Protein modification; protein sumoylation.</text>
</comment>
<sequence length="523" mass="56084">MAQAGARLLAEANGIDDGDLKDPALRSLDGSLRCPICQGYFNHPVLLKTCSHNFCSECIRRHLTQQTRNFKKQCPICSKDCGISDMIPNIGLSHVLEMYRRAKPLLLRKAQAGETMPPATETGNDVNTAEGALPVPSSPPTVASPQAQSKRSKRSARSQGPNAQAEPSVTTPSSKRAKAHAPKTVQCPVCEALVPEKLINQHLDTNCVLITDRKASLRSSPGNGPPSSTPSSSEAPVAPLPATIQPAIATHAPQPPPDLASTATAGAQVAQNVPPPPATETASTGPTPVQALACASTAIASSKRPPMPKMVYALQTPKQLRSVLKGLGLPMDGGKAELTWRHQEYSLLYNAQCDALNPLSNSQLVQEVIRRERERRLTSTQTKGKQLLDYTVRDGAQKIAKGQSGYVRTHAAQFKELLQRARQNLNYKPKSLKRLRRKRTSRRLTPDEAQTSDQLPPTEPLLATASRLPEHLPPTAVPVKRSQDRTPPSSSSSGAKNPSHGPPLEMNTSPAPATTSASSPIIL</sequence>
<dbReference type="OMA" id="NANCDSN"/>
<dbReference type="PANTHER" id="PTHR14134">
    <property type="entry name" value="E3 UBIQUITIN-PROTEIN LIGASE RAD18"/>
    <property type="match status" value="1"/>
</dbReference>
<dbReference type="InterPro" id="IPR017907">
    <property type="entry name" value="Znf_RING_CS"/>
</dbReference>
<feature type="compositionally biased region" description="Low complexity" evidence="20">
    <location>
        <begin position="140"/>
        <end position="149"/>
    </location>
</feature>
<dbReference type="EMBL" id="CH991549">
    <property type="protein sequence ID" value="EDQ90020.1"/>
    <property type="molecule type" value="Genomic_DNA"/>
</dbReference>
<dbReference type="GO" id="GO:0016925">
    <property type="term" value="P:protein sumoylation"/>
    <property type="evidence" value="ECO:0007669"/>
    <property type="project" value="UniProtKB-UniPathway"/>
</dbReference>
<dbReference type="Gene3D" id="3.30.160.60">
    <property type="entry name" value="Classic Zinc Finger"/>
    <property type="match status" value="1"/>
</dbReference>
<dbReference type="InterPro" id="IPR003034">
    <property type="entry name" value="SAP_dom"/>
</dbReference>
<evidence type="ECO:0000256" key="14">
    <source>
        <dbReference type="ARBA" id="ARBA00023125"/>
    </source>
</evidence>
<keyword evidence="10" id="KW-0227">DNA damage</keyword>
<evidence type="ECO:0000256" key="13">
    <source>
        <dbReference type="ARBA" id="ARBA00022833"/>
    </source>
</evidence>
<keyword evidence="15" id="KW-0234">DNA repair</keyword>
<evidence type="ECO:0000256" key="2">
    <source>
        <dbReference type="ARBA" id="ARBA00004123"/>
    </source>
</evidence>
<evidence type="ECO:0000256" key="7">
    <source>
        <dbReference type="ARBA" id="ARBA00012483"/>
    </source>
</evidence>
<comment type="pathway">
    <text evidence="4">Protein modification; protein ubiquitination.</text>
</comment>
<dbReference type="UniPathway" id="UPA00886"/>
<keyword evidence="16" id="KW-0539">Nucleus</keyword>
<dbReference type="Pfam" id="PF13445">
    <property type="entry name" value="zf-RING_UBOX"/>
    <property type="match status" value="1"/>
</dbReference>
<protein>
    <recommendedName>
        <fullName evidence="7">RING-type E3 ubiquitin transferase</fullName>
        <ecNumber evidence="7">2.3.2.27</ecNumber>
    </recommendedName>
    <alternativeName>
        <fullName evidence="17 18">RING-type E3 ubiquitin transferase RAD18</fullName>
    </alternativeName>
</protein>
<dbReference type="PROSITE" id="PS50089">
    <property type="entry name" value="ZF_RING_2"/>
    <property type="match status" value="1"/>
</dbReference>
<dbReference type="PROSITE" id="PS50800">
    <property type="entry name" value="SAP"/>
    <property type="match status" value="1"/>
</dbReference>
<evidence type="ECO:0000256" key="20">
    <source>
        <dbReference type="SAM" id="MobiDB-lite"/>
    </source>
</evidence>
<feature type="region of interest" description="Disordered" evidence="20">
    <location>
        <begin position="111"/>
        <end position="184"/>
    </location>
</feature>
<dbReference type="PROSITE" id="PS00518">
    <property type="entry name" value="ZF_RING_1"/>
    <property type="match status" value="1"/>
</dbReference>
<evidence type="ECO:0000256" key="8">
    <source>
        <dbReference type="ARBA" id="ARBA00022679"/>
    </source>
</evidence>
<evidence type="ECO:0000256" key="5">
    <source>
        <dbReference type="ARBA" id="ARBA00005383"/>
    </source>
</evidence>
<dbReference type="Proteomes" id="UP000001357">
    <property type="component" value="Unassembled WGS sequence"/>
</dbReference>
<feature type="region of interest" description="Disordered" evidence="20">
    <location>
        <begin position="425"/>
        <end position="523"/>
    </location>
</feature>
<dbReference type="STRING" id="81824.A9UXJ6"/>
<evidence type="ECO:0000313" key="24">
    <source>
        <dbReference type="EMBL" id="EDQ90020.1"/>
    </source>
</evidence>
<gene>
    <name evidence="24" type="ORF">MONBRDRAFT_25024</name>
</gene>
<proteinExistence type="inferred from homology"/>
<keyword evidence="8" id="KW-0808">Transferase</keyword>
<dbReference type="InterPro" id="IPR001841">
    <property type="entry name" value="Znf_RING"/>
</dbReference>
<evidence type="ECO:0000259" key="23">
    <source>
        <dbReference type="PROSITE" id="PS51044"/>
    </source>
</evidence>
<dbReference type="GO" id="GO:0061630">
    <property type="term" value="F:ubiquitin protein ligase activity"/>
    <property type="evidence" value="ECO:0007669"/>
    <property type="project" value="UniProtKB-EC"/>
</dbReference>
<feature type="compositionally biased region" description="Polar residues" evidence="20">
    <location>
        <begin position="160"/>
        <end position="174"/>
    </location>
</feature>
<keyword evidence="14" id="KW-0238">DNA-binding</keyword>
<dbReference type="GO" id="GO:0097505">
    <property type="term" value="C:Rad6-Rad18 complex"/>
    <property type="evidence" value="ECO:0000318"/>
    <property type="project" value="GO_Central"/>
</dbReference>
<dbReference type="CDD" id="cd16529">
    <property type="entry name" value="RING-HC_RAD18"/>
    <property type="match status" value="1"/>
</dbReference>
<dbReference type="Gene3D" id="3.30.40.10">
    <property type="entry name" value="Zinc/RING finger domain, C3HC4 (zinc finger)"/>
    <property type="match status" value="1"/>
</dbReference>
<dbReference type="KEGG" id="mbr:MONBRDRAFT_25024"/>
<dbReference type="eggNOG" id="KOG0287">
    <property type="taxonomic scope" value="Eukaryota"/>
</dbReference>
<evidence type="ECO:0000256" key="16">
    <source>
        <dbReference type="ARBA" id="ARBA00023242"/>
    </source>
</evidence>
<dbReference type="SMART" id="SM00184">
    <property type="entry name" value="RING"/>
    <property type="match status" value="1"/>
</dbReference>
<keyword evidence="12" id="KW-0833">Ubl conjugation pathway</keyword>
<evidence type="ECO:0000259" key="21">
    <source>
        <dbReference type="PROSITE" id="PS50089"/>
    </source>
</evidence>
<dbReference type="InterPro" id="IPR013083">
    <property type="entry name" value="Znf_RING/FYVE/PHD"/>
</dbReference>
<dbReference type="SMART" id="SM00734">
    <property type="entry name" value="ZnF_Rad18"/>
    <property type="match status" value="1"/>
</dbReference>
<dbReference type="InParanoid" id="A9UXJ6"/>
<evidence type="ECO:0000256" key="4">
    <source>
        <dbReference type="ARBA" id="ARBA00004906"/>
    </source>
</evidence>
<reference evidence="24 25" key="1">
    <citation type="journal article" date="2008" name="Nature">
        <title>The genome of the choanoflagellate Monosiga brevicollis and the origin of metazoans.</title>
        <authorList>
            <consortium name="JGI Sequencing"/>
            <person name="King N."/>
            <person name="Westbrook M.J."/>
            <person name="Young S.L."/>
            <person name="Kuo A."/>
            <person name="Abedin M."/>
            <person name="Chapman J."/>
            <person name="Fairclough S."/>
            <person name="Hellsten U."/>
            <person name="Isogai Y."/>
            <person name="Letunic I."/>
            <person name="Marr M."/>
            <person name="Pincus D."/>
            <person name="Putnam N."/>
            <person name="Rokas A."/>
            <person name="Wright K.J."/>
            <person name="Zuzow R."/>
            <person name="Dirks W."/>
            <person name="Good M."/>
            <person name="Goodstein D."/>
            <person name="Lemons D."/>
            <person name="Li W."/>
            <person name="Lyons J.B."/>
            <person name="Morris A."/>
            <person name="Nichols S."/>
            <person name="Richter D.J."/>
            <person name="Salamov A."/>
            <person name="Bork P."/>
            <person name="Lim W.A."/>
            <person name="Manning G."/>
            <person name="Miller W.T."/>
            <person name="McGinnis W."/>
            <person name="Shapiro H."/>
            <person name="Tjian R."/>
            <person name="Grigoriev I.V."/>
            <person name="Rokhsar D."/>
        </authorList>
    </citation>
    <scope>NUCLEOTIDE SEQUENCE [LARGE SCALE GENOMIC DNA]</scope>
    <source>
        <strain evidence="25">MX1 / ATCC 50154</strain>
    </source>
</reference>
<keyword evidence="9" id="KW-0479">Metal-binding</keyword>
<evidence type="ECO:0000259" key="22">
    <source>
        <dbReference type="PROSITE" id="PS50800"/>
    </source>
</evidence>
<dbReference type="InterPro" id="IPR006642">
    <property type="entry name" value="Rad18_UBZ4"/>
</dbReference>
<comment type="similarity">
    <text evidence="5">Belongs to the PIAS family.</text>
</comment>
<dbReference type="InterPro" id="IPR004181">
    <property type="entry name" value="Znf_MIZ"/>
</dbReference>
<evidence type="ECO:0000256" key="11">
    <source>
        <dbReference type="ARBA" id="ARBA00022771"/>
    </source>
</evidence>
<dbReference type="GO" id="GO:0008270">
    <property type="term" value="F:zinc ion binding"/>
    <property type="evidence" value="ECO:0007669"/>
    <property type="project" value="UniProtKB-KW"/>
</dbReference>
<dbReference type="AlphaFoldDB" id="A9UXJ6"/>
<dbReference type="UniPathway" id="UPA00143"/>
<organism evidence="24 25">
    <name type="scientific">Monosiga brevicollis</name>
    <name type="common">Choanoflagellate</name>
    <dbReference type="NCBI Taxonomy" id="81824"/>
    <lineage>
        <taxon>Eukaryota</taxon>
        <taxon>Choanoflagellata</taxon>
        <taxon>Craspedida</taxon>
        <taxon>Salpingoecidae</taxon>
        <taxon>Monosiga</taxon>
    </lineage>
</organism>
<dbReference type="GeneID" id="5890620"/>
<dbReference type="InterPro" id="IPR027370">
    <property type="entry name" value="Znf-RING_euk"/>
</dbReference>
<dbReference type="SUPFAM" id="SSF57850">
    <property type="entry name" value="RING/U-box"/>
    <property type="match status" value="1"/>
</dbReference>
<dbReference type="RefSeq" id="XP_001745442.1">
    <property type="nucleotide sequence ID" value="XM_001745390.1"/>
</dbReference>
<dbReference type="GO" id="GO:0006281">
    <property type="term" value="P:DNA repair"/>
    <property type="evidence" value="ECO:0007669"/>
    <property type="project" value="UniProtKB-KW"/>
</dbReference>
<dbReference type="FunFam" id="3.30.40.10:FF:000172">
    <property type="entry name" value="E3 ubiquitin-protein ligase RAD18"/>
    <property type="match status" value="1"/>
</dbReference>
<dbReference type="GO" id="GO:0006301">
    <property type="term" value="P:DNA damage tolerance"/>
    <property type="evidence" value="ECO:0000318"/>
    <property type="project" value="GO_Central"/>
</dbReference>
<evidence type="ECO:0000256" key="19">
    <source>
        <dbReference type="PROSITE-ProRule" id="PRU00452"/>
    </source>
</evidence>
<evidence type="ECO:0000256" key="12">
    <source>
        <dbReference type="ARBA" id="ARBA00022786"/>
    </source>
</evidence>
<comment type="subcellular location">
    <subcellularLocation>
        <location evidence="2">Nucleus</location>
    </subcellularLocation>
</comment>
<feature type="compositionally biased region" description="Basic residues" evidence="20">
    <location>
        <begin position="430"/>
        <end position="442"/>
    </location>
</feature>